<comment type="similarity">
    <text evidence="2 6">Belongs to the acyl-CoA dehydrogenase family.</text>
</comment>
<dbReference type="Pfam" id="PF02771">
    <property type="entry name" value="Acyl-CoA_dh_N"/>
    <property type="match status" value="1"/>
</dbReference>
<dbReference type="Gene3D" id="1.10.540.10">
    <property type="entry name" value="Acyl-CoA dehydrogenase/oxidase, N-terminal domain"/>
    <property type="match status" value="1"/>
</dbReference>
<feature type="domain" description="Acyl-CoA dehydrogenase/oxidase N-terminal" evidence="9">
    <location>
        <begin position="82"/>
        <end position="158"/>
    </location>
</feature>
<comment type="caution">
    <text evidence="11">The sequence shown here is derived from an EMBL/GenBank/DDBJ whole genome shotgun (WGS) entry which is preliminary data.</text>
</comment>
<dbReference type="PANTHER" id="PTHR42803:SF1">
    <property type="entry name" value="BROAD-SPECIFICITY LINEAR ACYL-COA DEHYDROGENASE FADE5"/>
    <property type="match status" value="1"/>
</dbReference>
<dbReference type="EMBL" id="QJUM01000003">
    <property type="protein sequence ID" value="TBV08994.1"/>
    <property type="molecule type" value="Genomic_DNA"/>
</dbReference>
<evidence type="ECO:0000256" key="3">
    <source>
        <dbReference type="ARBA" id="ARBA00022630"/>
    </source>
</evidence>
<evidence type="ECO:0000313" key="11">
    <source>
        <dbReference type="EMBL" id="TBV08994.1"/>
    </source>
</evidence>
<dbReference type="InterPro" id="IPR025878">
    <property type="entry name" value="Acyl-CoA_dh-like_C_dom"/>
</dbReference>
<evidence type="ECO:0000256" key="6">
    <source>
        <dbReference type="RuleBase" id="RU362125"/>
    </source>
</evidence>
<dbReference type="Proteomes" id="UP000291334">
    <property type="component" value="Unassembled WGS sequence"/>
</dbReference>
<name>A0ABY1ZCW3_9GAMM</name>
<dbReference type="InterPro" id="IPR037069">
    <property type="entry name" value="AcylCoA_DH/ox_N_sf"/>
</dbReference>
<dbReference type="Pfam" id="PF00441">
    <property type="entry name" value="Acyl-CoA_dh_1"/>
    <property type="match status" value="1"/>
</dbReference>
<dbReference type="InterPro" id="IPR009100">
    <property type="entry name" value="AcylCoA_DH/oxidase_NM_dom_sf"/>
</dbReference>
<dbReference type="InterPro" id="IPR013786">
    <property type="entry name" value="AcylCoA_DH/ox_N"/>
</dbReference>
<feature type="domain" description="Acyl-CoA oxidase/dehydrogenase middle" evidence="8">
    <location>
        <begin position="163"/>
        <end position="272"/>
    </location>
</feature>
<keyword evidence="12" id="KW-1185">Reference proteome</keyword>
<dbReference type="PANTHER" id="PTHR42803">
    <property type="entry name" value="ACYL-COA DEHYDROGENASE"/>
    <property type="match status" value="1"/>
</dbReference>
<evidence type="ECO:0000313" key="12">
    <source>
        <dbReference type="Proteomes" id="UP000291334"/>
    </source>
</evidence>
<evidence type="ECO:0000256" key="5">
    <source>
        <dbReference type="ARBA" id="ARBA00023002"/>
    </source>
</evidence>
<evidence type="ECO:0000259" key="10">
    <source>
        <dbReference type="Pfam" id="PF12806"/>
    </source>
</evidence>
<keyword evidence="5 6" id="KW-0560">Oxidoreductase</keyword>
<dbReference type="InterPro" id="IPR052166">
    <property type="entry name" value="Diverse_Acyl-CoA_DH"/>
</dbReference>
<dbReference type="SUPFAM" id="SSF47203">
    <property type="entry name" value="Acyl-CoA dehydrogenase C-terminal domain-like"/>
    <property type="match status" value="1"/>
</dbReference>
<feature type="domain" description="Acyl-CoA dehydrogenase/oxidase C-terminal" evidence="7">
    <location>
        <begin position="283"/>
        <end position="451"/>
    </location>
</feature>
<evidence type="ECO:0000256" key="1">
    <source>
        <dbReference type="ARBA" id="ARBA00001974"/>
    </source>
</evidence>
<organism evidence="11 12">
    <name type="scientific">Phytopseudomonas dryadis</name>
    <dbReference type="NCBI Taxonomy" id="2487520"/>
    <lineage>
        <taxon>Bacteria</taxon>
        <taxon>Pseudomonadati</taxon>
        <taxon>Pseudomonadota</taxon>
        <taxon>Gammaproteobacteria</taxon>
        <taxon>Pseudomonadales</taxon>
        <taxon>Pseudomonadaceae</taxon>
        <taxon>Phytopseudomonas</taxon>
    </lineage>
</organism>
<dbReference type="Pfam" id="PF02770">
    <property type="entry name" value="Acyl-CoA_dh_M"/>
    <property type="match status" value="1"/>
</dbReference>
<comment type="cofactor">
    <cofactor evidence="1 6">
        <name>FAD</name>
        <dbReference type="ChEBI" id="CHEBI:57692"/>
    </cofactor>
</comment>
<dbReference type="Gene3D" id="1.20.140.10">
    <property type="entry name" value="Butyryl-CoA Dehydrogenase, subunit A, domain 3"/>
    <property type="match status" value="1"/>
</dbReference>
<evidence type="ECO:0000256" key="2">
    <source>
        <dbReference type="ARBA" id="ARBA00009347"/>
    </source>
</evidence>
<dbReference type="SUPFAM" id="SSF56645">
    <property type="entry name" value="Acyl-CoA dehydrogenase NM domain-like"/>
    <property type="match status" value="1"/>
</dbReference>
<keyword evidence="3 6" id="KW-0285">Flavoprotein</keyword>
<sequence>MPDYNAPLRDMRFVLHEVFDAPSLWARLPALAETVDATTADAILEEAAKVTGTLIAPLNRSGDEEGAHWQDGIVTTPQGFKEAYATYIGGGWVGLSGNPAYGGMGMPKMLAVQFEEMLYAAGSSFALYSALSSGACLAIDAHASEALKSTYLPPMYEGRWAGSMCLTEAHAGTDLGIIRTRAEAQADGSYAISGSKIFITGGEHDLTENIVHLVLAKLPGAPAGPKGISLFLVPKILVNADGSLGARNAVSCGSIEHKMGIKASSTCVMNFDGATGYLIGEENRGLAAMFTMMNYERLSIGIQGIGCAEASYQSAAAYARERLQSRAPSGALAQDKVADPIIVHPDVRRMLLTMRAMSEGGRAFASYVGQQLDLSKFSADADERQAADALVALLTPVAKAFFTDSGLESCLHGQQVFGGHGYIREWGQEQLVRDVRIAQIYEGTNGIQALDLLGRKVIANGGAALRLFASEIRHFAQHPGTAHGSELSQALERLETLSGWLLEQAKADPNAVGAASVDYLHLFGYVAYAYMWARMAAVAEARRDDDPAFYGAKLATAAFYFARLLPRTLSLEASIRAGSAPLYGMSAEQF</sequence>
<evidence type="ECO:0000259" key="8">
    <source>
        <dbReference type="Pfam" id="PF02770"/>
    </source>
</evidence>
<proteinExistence type="inferred from homology"/>
<dbReference type="InterPro" id="IPR036250">
    <property type="entry name" value="AcylCo_DH-like_C"/>
</dbReference>
<evidence type="ECO:0000256" key="4">
    <source>
        <dbReference type="ARBA" id="ARBA00022827"/>
    </source>
</evidence>
<dbReference type="Pfam" id="PF12806">
    <property type="entry name" value="Acyl-CoA_dh_C"/>
    <property type="match status" value="1"/>
</dbReference>
<dbReference type="Gene3D" id="2.40.110.10">
    <property type="entry name" value="Butyryl-CoA Dehydrogenase, subunit A, domain 2"/>
    <property type="match status" value="1"/>
</dbReference>
<dbReference type="InterPro" id="IPR009075">
    <property type="entry name" value="AcylCo_DH/oxidase_C"/>
</dbReference>
<reference evidence="11 12" key="1">
    <citation type="submission" date="2018-06" db="EMBL/GenBank/DDBJ databases">
        <title>Three novel Pseudomonas species isolated from symptomatic oak.</title>
        <authorList>
            <person name="Bueno-Gonzalez V."/>
            <person name="Brady C."/>
        </authorList>
    </citation>
    <scope>NUCLEOTIDE SEQUENCE [LARGE SCALE GENOMIC DNA]</scope>
    <source>
        <strain evidence="11 12">P26B</strain>
    </source>
</reference>
<keyword evidence="4 6" id="KW-0274">FAD</keyword>
<dbReference type="InterPro" id="IPR006091">
    <property type="entry name" value="Acyl-CoA_Oxase/DH_mid-dom"/>
</dbReference>
<feature type="domain" description="Acetyl-CoA dehydrogenase-like C-terminal" evidence="10">
    <location>
        <begin position="468"/>
        <end position="585"/>
    </location>
</feature>
<evidence type="ECO:0000259" key="9">
    <source>
        <dbReference type="Pfam" id="PF02771"/>
    </source>
</evidence>
<accession>A0ABY1ZCW3</accession>
<dbReference type="RefSeq" id="WP_131174939.1">
    <property type="nucleotide sequence ID" value="NZ_QJUM01000003.1"/>
</dbReference>
<gene>
    <name evidence="11" type="ORF">DNK34_03430</name>
</gene>
<evidence type="ECO:0000259" key="7">
    <source>
        <dbReference type="Pfam" id="PF00441"/>
    </source>
</evidence>
<dbReference type="InterPro" id="IPR046373">
    <property type="entry name" value="Acyl-CoA_Oxase/DH_mid-dom_sf"/>
</dbReference>
<protein>
    <submittedName>
        <fullName evidence="11">Acyl-CoA dehydrogenase</fullName>
    </submittedName>
</protein>